<organism evidence="1 2">
    <name type="scientific">Arctia plantaginis</name>
    <name type="common">Wood tiger moth</name>
    <name type="synonym">Phalaena plantaginis</name>
    <dbReference type="NCBI Taxonomy" id="874455"/>
    <lineage>
        <taxon>Eukaryota</taxon>
        <taxon>Metazoa</taxon>
        <taxon>Ecdysozoa</taxon>
        <taxon>Arthropoda</taxon>
        <taxon>Hexapoda</taxon>
        <taxon>Insecta</taxon>
        <taxon>Pterygota</taxon>
        <taxon>Neoptera</taxon>
        <taxon>Endopterygota</taxon>
        <taxon>Lepidoptera</taxon>
        <taxon>Glossata</taxon>
        <taxon>Ditrysia</taxon>
        <taxon>Noctuoidea</taxon>
        <taxon>Erebidae</taxon>
        <taxon>Arctiinae</taxon>
        <taxon>Arctia</taxon>
    </lineage>
</organism>
<evidence type="ECO:0000313" key="1">
    <source>
        <dbReference type="EMBL" id="CAB3259520.1"/>
    </source>
</evidence>
<dbReference type="OrthoDB" id="411871at2759"/>
<keyword evidence="2" id="KW-1185">Reference proteome</keyword>
<proteinExistence type="predicted"/>
<accession>A0A8S1BJF1</accession>
<comment type="caution">
    <text evidence="1">The sequence shown here is derived from an EMBL/GenBank/DDBJ whole genome shotgun (WGS) entry which is preliminary data.</text>
</comment>
<gene>
    <name evidence="1" type="ORF">APLA_LOCUS17110</name>
</gene>
<reference evidence="1 2" key="1">
    <citation type="submission" date="2020-04" db="EMBL/GenBank/DDBJ databases">
        <authorList>
            <person name="Wallbank WR R."/>
            <person name="Pardo Diaz C."/>
            <person name="Kozak K."/>
            <person name="Martin S."/>
            <person name="Jiggins C."/>
            <person name="Moest M."/>
            <person name="Warren A I."/>
            <person name="Byers J.R.P. K."/>
            <person name="Montejo-Kovacevich G."/>
            <person name="Yen C E."/>
        </authorList>
    </citation>
    <scope>NUCLEOTIDE SEQUENCE [LARGE SCALE GENOMIC DNA]</scope>
</reference>
<sequence length="86" mass="10096">MLTENGVHLDARGSVEVLARVFYPRDLVEDDDAGHRRIRDAVQKVNEEEDHHNDDPPFTLGELYDVLQKFNLKIYSKLTPYYFWSS</sequence>
<dbReference type="Proteomes" id="UP000494106">
    <property type="component" value="Unassembled WGS sequence"/>
</dbReference>
<evidence type="ECO:0000313" key="2">
    <source>
        <dbReference type="Proteomes" id="UP000494106"/>
    </source>
</evidence>
<dbReference type="EMBL" id="CADEBC010000623">
    <property type="protein sequence ID" value="CAB3259520.1"/>
    <property type="molecule type" value="Genomic_DNA"/>
</dbReference>
<protein>
    <submittedName>
        <fullName evidence="1">Uncharacterized protein</fullName>
    </submittedName>
</protein>
<dbReference type="AlphaFoldDB" id="A0A8S1BJF1"/>
<name>A0A8S1BJF1_ARCPL</name>